<feature type="compositionally biased region" description="Acidic residues" evidence="1">
    <location>
        <begin position="350"/>
        <end position="361"/>
    </location>
</feature>
<evidence type="ECO:0008006" key="4">
    <source>
        <dbReference type="Google" id="ProtNLM"/>
    </source>
</evidence>
<dbReference type="InterPro" id="IPR007304">
    <property type="entry name" value="TAP46-like"/>
</dbReference>
<feature type="region of interest" description="Disordered" evidence="1">
    <location>
        <begin position="98"/>
        <end position="120"/>
    </location>
</feature>
<name>A0A8T1VHL7_9STRA</name>
<evidence type="ECO:0000313" key="3">
    <source>
        <dbReference type="Proteomes" id="UP000694044"/>
    </source>
</evidence>
<feature type="compositionally biased region" description="Basic and acidic residues" evidence="1">
    <location>
        <begin position="322"/>
        <end position="349"/>
    </location>
</feature>
<dbReference type="Proteomes" id="UP000694044">
    <property type="component" value="Unassembled WGS sequence"/>
</dbReference>
<proteinExistence type="predicted"/>
<feature type="region of interest" description="Disordered" evidence="1">
    <location>
        <begin position="191"/>
        <end position="221"/>
    </location>
</feature>
<gene>
    <name evidence="2" type="ORF">PHYPSEUDO_008294</name>
</gene>
<dbReference type="OrthoDB" id="10261753at2759"/>
<comment type="caution">
    <text evidence="2">The sequence shown here is derived from an EMBL/GenBank/DDBJ whole genome shotgun (WGS) entry which is preliminary data.</text>
</comment>
<protein>
    <recommendedName>
        <fullName evidence="4">TAP42-like protein</fullName>
    </recommendedName>
</protein>
<sequence length="391" mass="45573">MASSSTPLPDRVSYVEAHRRFMALESPSTTVSDPNSKAFQDELTSALLYMRKCIQQRQLDGVLSTNERFFELQNTQLYAFCAEYYMGMLMPKQTFFQQAEAPPPQQESEEQQKRRSGPTDHTRNVVYRIKFLREADVFLTDFLDRAEGVGLLTDTKRREQYERLESKQFSLSRDEKIQRFQLQREMEKKLQDVQRKREEKGDAHVGGAKNEEVDELDEDESDAEDLEREQLLTFIQLSVVKSMEEQASINQEKDMLETMLKMNAATDKQDLFSEAHRPPPPPQGQGIEVTRINPQMEMRRETVRSGVFKPGHRLPTMTLEEYADREVADAMERQKREQEAPQGPRRYDQLLDDGDEDDEKLVEESTYKDRAWDDWKDANEKGIGNKQGSQF</sequence>
<feature type="region of interest" description="Disordered" evidence="1">
    <location>
        <begin position="302"/>
        <end position="391"/>
    </location>
</feature>
<dbReference type="EMBL" id="JAGDFM010000336">
    <property type="protein sequence ID" value="KAG7379659.1"/>
    <property type="molecule type" value="Genomic_DNA"/>
</dbReference>
<keyword evidence="3" id="KW-1185">Reference proteome</keyword>
<dbReference type="GO" id="GO:0051721">
    <property type="term" value="F:protein phosphatase 2A binding"/>
    <property type="evidence" value="ECO:0007669"/>
    <property type="project" value="TreeGrafter"/>
</dbReference>
<dbReference type="GO" id="GO:0009966">
    <property type="term" value="P:regulation of signal transduction"/>
    <property type="evidence" value="ECO:0007669"/>
    <property type="project" value="InterPro"/>
</dbReference>
<evidence type="ECO:0000313" key="2">
    <source>
        <dbReference type="EMBL" id="KAG7379659.1"/>
    </source>
</evidence>
<dbReference type="PANTHER" id="PTHR10933:SF9">
    <property type="entry name" value="IMMUNOGLOBULIN-BINDING PROTEIN 1"/>
    <property type="match status" value="1"/>
</dbReference>
<feature type="compositionally biased region" description="Basic and acidic residues" evidence="1">
    <location>
        <begin position="110"/>
        <end position="120"/>
    </location>
</feature>
<reference evidence="2" key="1">
    <citation type="submission" date="2021-02" db="EMBL/GenBank/DDBJ databases">
        <authorList>
            <person name="Palmer J.M."/>
        </authorList>
    </citation>
    <scope>NUCLEOTIDE SEQUENCE</scope>
    <source>
        <strain evidence="2">SCRP734</strain>
    </source>
</reference>
<evidence type="ECO:0000256" key="1">
    <source>
        <dbReference type="SAM" id="MobiDB-lite"/>
    </source>
</evidence>
<organism evidence="2 3">
    <name type="scientific">Phytophthora pseudosyringae</name>
    <dbReference type="NCBI Taxonomy" id="221518"/>
    <lineage>
        <taxon>Eukaryota</taxon>
        <taxon>Sar</taxon>
        <taxon>Stramenopiles</taxon>
        <taxon>Oomycota</taxon>
        <taxon>Peronosporomycetes</taxon>
        <taxon>Peronosporales</taxon>
        <taxon>Peronosporaceae</taxon>
        <taxon>Phytophthora</taxon>
    </lineage>
</organism>
<dbReference type="AlphaFoldDB" id="A0A8T1VHL7"/>
<dbReference type="Pfam" id="PF04177">
    <property type="entry name" value="TAP42"/>
    <property type="match status" value="1"/>
</dbReference>
<feature type="compositionally biased region" description="Basic and acidic residues" evidence="1">
    <location>
        <begin position="191"/>
        <end position="203"/>
    </location>
</feature>
<feature type="compositionally biased region" description="Basic and acidic residues" evidence="1">
    <location>
        <begin position="362"/>
        <end position="380"/>
    </location>
</feature>
<feature type="compositionally biased region" description="Acidic residues" evidence="1">
    <location>
        <begin position="212"/>
        <end position="221"/>
    </location>
</feature>
<accession>A0A8T1VHL7</accession>
<dbReference type="PANTHER" id="PTHR10933">
    <property type="entry name" value="IMMUNOGLOBULIN-BINDING PROTEIN 1"/>
    <property type="match status" value="1"/>
</dbReference>
<dbReference type="GO" id="GO:0035303">
    <property type="term" value="P:regulation of dephosphorylation"/>
    <property type="evidence" value="ECO:0007669"/>
    <property type="project" value="TreeGrafter"/>
</dbReference>
<dbReference type="GO" id="GO:0005829">
    <property type="term" value="C:cytosol"/>
    <property type="evidence" value="ECO:0007669"/>
    <property type="project" value="TreeGrafter"/>
</dbReference>